<dbReference type="GeneID" id="78373243"/>
<dbReference type="PANTHER" id="PTHR43798:SF6">
    <property type="entry name" value="HYDROLASE, PUTATIVE (AFU_ORTHOLOGUE AFUA_4G13070)-RELATED"/>
    <property type="match status" value="1"/>
</dbReference>
<evidence type="ECO:0000313" key="2">
    <source>
        <dbReference type="EMBL" id="KJE76084.1"/>
    </source>
</evidence>
<dbReference type="STRING" id="1121877.FEAC_21750"/>
<dbReference type="PANTHER" id="PTHR43798">
    <property type="entry name" value="MONOACYLGLYCEROL LIPASE"/>
    <property type="match status" value="1"/>
</dbReference>
<dbReference type="PATRIC" id="fig|1121877.4.peg.2424"/>
<evidence type="ECO:0000313" key="3">
    <source>
        <dbReference type="Proteomes" id="UP000032336"/>
    </source>
</evidence>
<dbReference type="Proteomes" id="UP000032336">
    <property type="component" value="Unassembled WGS sequence"/>
</dbReference>
<dbReference type="SUPFAM" id="SSF53474">
    <property type="entry name" value="alpha/beta-Hydrolases"/>
    <property type="match status" value="1"/>
</dbReference>
<dbReference type="GO" id="GO:0003824">
    <property type="term" value="F:catalytic activity"/>
    <property type="evidence" value="ECO:0007669"/>
    <property type="project" value="UniProtKB-ARBA"/>
</dbReference>
<feature type="domain" description="AB hydrolase-1" evidence="1">
    <location>
        <begin position="16"/>
        <end position="250"/>
    </location>
</feature>
<protein>
    <submittedName>
        <fullName evidence="2">2-succinyl-6-hydroxy-2, 4-cyclohexadiene-1-carboxylate synthase</fullName>
    </submittedName>
</protein>
<dbReference type="EMBL" id="JXUW01000022">
    <property type="protein sequence ID" value="KJE76084.1"/>
    <property type="molecule type" value="Genomic_DNA"/>
</dbReference>
<gene>
    <name evidence="2" type="ORF">FEAC_21750</name>
</gene>
<dbReference type="Pfam" id="PF12697">
    <property type="entry name" value="Abhydrolase_6"/>
    <property type="match status" value="1"/>
</dbReference>
<name>A0A0D8FT02_9ACTN</name>
<comment type="caution">
    <text evidence="2">The sequence shown here is derived from an EMBL/GenBank/DDBJ whole genome shotgun (WGS) entry which is preliminary data.</text>
</comment>
<organism evidence="2 3">
    <name type="scientific">Ferrimicrobium acidiphilum DSM 19497</name>
    <dbReference type="NCBI Taxonomy" id="1121877"/>
    <lineage>
        <taxon>Bacteria</taxon>
        <taxon>Bacillati</taxon>
        <taxon>Actinomycetota</taxon>
        <taxon>Acidimicrobiia</taxon>
        <taxon>Acidimicrobiales</taxon>
        <taxon>Acidimicrobiaceae</taxon>
        <taxon>Ferrimicrobium</taxon>
    </lineage>
</organism>
<sequence length="268" mass="28781">MTLHLQVHGDGGDPLVVLPSFGFDHTSMAAAIEPAFTEVSGWRRLYVDLPGTGDSPAHYPPRSDAVLDAVVATIQAELHYRPFAILGWSYGGYLAAGVTRRLPDQVGGLMLVCTGFKIRPWDRDLSGVLASNPHPGWLDYVPSHLREHFSHAVGLQTGEVADRVVAALDGNAPSDDAYLASLRADGFALSDEDAATVCNAPVCFVAGQRDRVVGYASLSDALGNYNYASYTCISSAGHYLPLEQPTVFAAITRGWLEECKAFLGPFNE</sequence>
<accession>A0A0D8FT02</accession>
<dbReference type="OrthoDB" id="27092at2"/>
<evidence type="ECO:0000259" key="1">
    <source>
        <dbReference type="Pfam" id="PF12697"/>
    </source>
</evidence>
<proteinExistence type="predicted"/>
<dbReference type="eggNOG" id="COG0596">
    <property type="taxonomic scope" value="Bacteria"/>
</dbReference>
<keyword evidence="3" id="KW-1185">Reference proteome</keyword>
<dbReference type="InterPro" id="IPR000073">
    <property type="entry name" value="AB_hydrolase_1"/>
</dbReference>
<dbReference type="Gene3D" id="3.40.50.1820">
    <property type="entry name" value="alpha/beta hydrolase"/>
    <property type="match status" value="1"/>
</dbReference>
<dbReference type="InterPro" id="IPR050266">
    <property type="entry name" value="AB_hydrolase_sf"/>
</dbReference>
<dbReference type="AlphaFoldDB" id="A0A0D8FT02"/>
<dbReference type="RefSeq" id="WP_052566213.1">
    <property type="nucleotide sequence ID" value="NZ_JQKF01000020.1"/>
</dbReference>
<reference evidence="2 3" key="1">
    <citation type="submission" date="2015-01" db="EMBL/GenBank/DDBJ databases">
        <title>Draft genome of the acidophilic iron oxidizer Ferrimicrobium acidiphilum strain T23.</title>
        <authorList>
            <person name="Poehlein A."/>
            <person name="Eisen S."/>
            <person name="Schloemann M."/>
            <person name="Johnson B.D."/>
            <person name="Daniel R."/>
            <person name="Muehling M."/>
        </authorList>
    </citation>
    <scope>NUCLEOTIDE SEQUENCE [LARGE SCALE GENOMIC DNA]</scope>
    <source>
        <strain evidence="2 3">T23</strain>
    </source>
</reference>
<dbReference type="InterPro" id="IPR029058">
    <property type="entry name" value="AB_hydrolase_fold"/>
</dbReference>
<dbReference type="PRINTS" id="PR00111">
    <property type="entry name" value="ABHYDROLASE"/>
</dbReference>